<protein>
    <submittedName>
        <fullName evidence="2">DUF4446 family protein</fullName>
    </submittedName>
</protein>
<reference evidence="2 3" key="1">
    <citation type="submission" date="2018-11" db="EMBL/GenBank/DDBJ databases">
        <title>Trebonia kvetii gen.nov., sp.nov., a novel acidophilic actinobacterium, and proposal of the new actinobacterial family Treboniaceae fam. nov.</title>
        <authorList>
            <person name="Rapoport D."/>
            <person name="Sagova-Mareckova M."/>
            <person name="Sedlacek I."/>
            <person name="Provaznik J."/>
            <person name="Kralova S."/>
            <person name="Pavlinic D."/>
            <person name="Benes V."/>
            <person name="Kopecky J."/>
        </authorList>
    </citation>
    <scope>NUCLEOTIDE SEQUENCE [LARGE SCALE GENOMIC DNA]</scope>
    <source>
        <strain evidence="2 3">15Tr583</strain>
    </source>
</reference>
<dbReference type="Proteomes" id="UP000460272">
    <property type="component" value="Unassembled WGS sequence"/>
</dbReference>
<dbReference type="Pfam" id="PF14584">
    <property type="entry name" value="DUF4446"/>
    <property type="match status" value="1"/>
</dbReference>
<evidence type="ECO:0000256" key="1">
    <source>
        <dbReference type="SAM" id="MobiDB-lite"/>
    </source>
</evidence>
<gene>
    <name evidence="2" type="ORF">EAS64_29730</name>
</gene>
<feature type="region of interest" description="Disordered" evidence="1">
    <location>
        <begin position="106"/>
        <end position="152"/>
    </location>
</feature>
<comment type="caution">
    <text evidence="2">The sequence shown here is derived from an EMBL/GenBank/DDBJ whole genome shotgun (WGS) entry which is preliminary data.</text>
</comment>
<organism evidence="2 3">
    <name type="scientific">Trebonia kvetii</name>
    <dbReference type="NCBI Taxonomy" id="2480626"/>
    <lineage>
        <taxon>Bacteria</taxon>
        <taxon>Bacillati</taxon>
        <taxon>Actinomycetota</taxon>
        <taxon>Actinomycetes</taxon>
        <taxon>Streptosporangiales</taxon>
        <taxon>Treboniaceae</taxon>
        <taxon>Trebonia</taxon>
    </lineage>
</organism>
<sequence length="152" mass="15514">MILIAISVAGALAGVIGVAAGVVASRRAARAVRECRDLVEGAVGSRGTVDPRALRDVAVVRYDALNEMSGQFSFSLALLDAMGDGVVLSSINGRAETRTYAKPVVGGEGELELSPEEAQAVRTARRGDGTVPAVPAPASPGDRASRRAEATA</sequence>
<keyword evidence="3" id="KW-1185">Reference proteome</keyword>
<dbReference type="AlphaFoldDB" id="A0A6P2BRF1"/>
<dbReference type="OrthoDB" id="5244042at2"/>
<evidence type="ECO:0000313" key="3">
    <source>
        <dbReference type="Proteomes" id="UP000460272"/>
    </source>
</evidence>
<dbReference type="InterPro" id="IPR027981">
    <property type="entry name" value="DUF4446"/>
</dbReference>
<feature type="compositionally biased region" description="Basic and acidic residues" evidence="1">
    <location>
        <begin position="143"/>
        <end position="152"/>
    </location>
</feature>
<name>A0A6P2BRF1_9ACTN</name>
<proteinExistence type="predicted"/>
<accession>A0A6P2BRF1</accession>
<dbReference type="EMBL" id="RPFW01000006">
    <property type="protein sequence ID" value="TVZ01659.1"/>
    <property type="molecule type" value="Genomic_DNA"/>
</dbReference>
<evidence type="ECO:0000313" key="2">
    <source>
        <dbReference type="EMBL" id="TVZ01659.1"/>
    </source>
</evidence>
<dbReference type="RefSeq" id="WP_145858425.1">
    <property type="nucleotide sequence ID" value="NZ_RPFW01000006.1"/>
</dbReference>